<keyword evidence="2" id="KW-1185">Reference proteome</keyword>
<proteinExistence type="predicted"/>
<dbReference type="Proteomes" id="UP000091967">
    <property type="component" value="Unassembled WGS sequence"/>
</dbReference>
<sequence length="257" mass="28723">MEGHKSQSPRGRDLAMLVLRFSASLSYVCFYCKKMVPWLRPRLLDIHSRSLSDVIGQLLSWFRVIEVSTTLTSYFSLVDIVYTGSRLNSALGSILGSGESVSFLQPSPWGHPKAIAIYGLAGFWIVWQNYFQFDFRLSAAHISNSMSSTLNKKRQQTIRLFIAFDLLGNSSQLPGSRQVTGARAMIPHAIKMERISSQSEHVILCGTLSWADDISLMSTGPDVVSSQGILRPKRALRKRYFTVRRDGKRAGIAASVF</sequence>
<protein>
    <submittedName>
        <fullName evidence="1">Uncharacterized protein</fullName>
    </submittedName>
</protein>
<name>A0A1B8A9F8_FUSPO</name>
<evidence type="ECO:0000313" key="2">
    <source>
        <dbReference type="Proteomes" id="UP000091967"/>
    </source>
</evidence>
<organism evidence="1 2">
    <name type="scientific">Fusarium poae</name>
    <dbReference type="NCBI Taxonomy" id="36050"/>
    <lineage>
        <taxon>Eukaryota</taxon>
        <taxon>Fungi</taxon>
        <taxon>Dikarya</taxon>
        <taxon>Ascomycota</taxon>
        <taxon>Pezizomycotina</taxon>
        <taxon>Sordariomycetes</taxon>
        <taxon>Hypocreomycetidae</taxon>
        <taxon>Hypocreales</taxon>
        <taxon>Nectriaceae</taxon>
        <taxon>Fusarium</taxon>
    </lineage>
</organism>
<accession>A0A1B8A9F8</accession>
<dbReference type="EMBL" id="LYXU01000046">
    <property type="protein sequence ID" value="OBS17110.1"/>
    <property type="molecule type" value="Genomic_DNA"/>
</dbReference>
<evidence type="ECO:0000313" key="1">
    <source>
        <dbReference type="EMBL" id="OBS17110.1"/>
    </source>
</evidence>
<comment type="caution">
    <text evidence="1">The sequence shown here is derived from an EMBL/GenBank/DDBJ whole genome shotgun (WGS) entry which is preliminary data.</text>
</comment>
<dbReference type="AlphaFoldDB" id="A0A1B8A9F8"/>
<gene>
    <name evidence="1" type="ORF">FPOA_12385</name>
</gene>
<reference evidence="1 2" key="1">
    <citation type="submission" date="2016-06" db="EMBL/GenBank/DDBJ databases">
        <title>Living apart together: crosstalk between the core and supernumerary genomes in a fungal plant pathogen.</title>
        <authorList>
            <person name="Vanheule A."/>
            <person name="Audenaert K."/>
            <person name="Warris S."/>
            <person name="Van De Geest H."/>
            <person name="Schijlen E."/>
            <person name="Hofte M."/>
            <person name="De Saeger S."/>
            <person name="Haesaert G."/>
            <person name="Waalwijk C."/>
            <person name="Van Der Lee T."/>
        </authorList>
    </citation>
    <scope>NUCLEOTIDE SEQUENCE [LARGE SCALE GENOMIC DNA]</scope>
    <source>
        <strain evidence="1 2">2516</strain>
    </source>
</reference>